<organism evidence="3 4">
    <name type="scientific">Rhodovastum atsumiense</name>
    <dbReference type="NCBI Taxonomy" id="504468"/>
    <lineage>
        <taxon>Bacteria</taxon>
        <taxon>Pseudomonadati</taxon>
        <taxon>Pseudomonadota</taxon>
        <taxon>Alphaproteobacteria</taxon>
        <taxon>Acetobacterales</taxon>
        <taxon>Acetobacteraceae</taxon>
        <taxon>Rhodovastum</taxon>
    </lineage>
</organism>
<dbReference type="PANTHER" id="PTHR40252">
    <property type="entry name" value="BLR0328 PROTEIN"/>
    <property type="match status" value="1"/>
</dbReference>
<dbReference type="RefSeq" id="WP_150045604.1">
    <property type="nucleotide sequence ID" value="NZ_OW485601.1"/>
</dbReference>
<dbReference type="SMART" id="SM01204">
    <property type="entry name" value="FIST_C"/>
    <property type="match status" value="1"/>
</dbReference>
<keyword evidence="4" id="KW-1185">Reference proteome</keyword>
<dbReference type="OrthoDB" id="9807948at2"/>
<evidence type="ECO:0000259" key="2">
    <source>
        <dbReference type="SMART" id="SM01204"/>
    </source>
</evidence>
<evidence type="ECO:0000259" key="1">
    <source>
        <dbReference type="SMART" id="SM00897"/>
    </source>
</evidence>
<feature type="domain" description="FIST" evidence="1">
    <location>
        <begin position="31"/>
        <end position="225"/>
    </location>
</feature>
<dbReference type="Pfam" id="PF10442">
    <property type="entry name" value="FIST_C"/>
    <property type="match status" value="1"/>
</dbReference>
<evidence type="ECO:0000313" key="4">
    <source>
        <dbReference type="Proteomes" id="UP000325255"/>
    </source>
</evidence>
<dbReference type="InterPro" id="IPR019494">
    <property type="entry name" value="FIST_C"/>
</dbReference>
<dbReference type="AlphaFoldDB" id="A0A5M6IIW5"/>
<dbReference type="PANTHER" id="PTHR40252:SF2">
    <property type="entry name" value="BLR0328 PROTEIN"/>
    <property type="match status" value="1"/>
</dbReference>
<dbReference type="Proteomes" id="UP000325255">
    <property type="component" value="Unassembled WGS sequence"/>
</dbReference>
<protein>
    <submittedName>
        <fullName evidence="3">FIST domain protein</fullName>
    </submittedName>
</protein>
<gene>
    <name evidence="3" type="ORF">F1189_30295</name>
</gene>
<dbReference type="Pfam" id="PF08495">
    <property type="entry name" value="FIST"/>
    <property type="match status" value="1"/>
</dbReference>
<dbReference type="EMBL" id="VWPK01000099">
    <property type="protein sequence ID" value="KAA5608184.1"/>
    <property type="molecule type" value="Genomic_DNA"/>
</dbReference>
<reference evidence="3 4" key="1">
    <citation type="submission" date="2019-09" db="EMBL/GenBank/DDBJ databases">
        <title>Genome sequence of Rhodovastum atsumiense, a diverse member of the Acetobacteraceae family of non-sulfur purple photosynthetic bacteria.</title>
        <authorList>
            <person name="Meyer T."/>
            <person name="Kyndt J."/>
        </authorList>
    </citation>
    <scope>NUCLEOTIDE SEQUENCE [LARGE SCALE GENOMIC DNA]</scope>
    <source>
        <strain evidence="3 4">DSM 21279</strain>
    </source>
</reference>
<proteinExistence type="predicted"/>
<dbReference type="SMART" id="SM00897">
    <property type="entry name" value="FIST"/>
    <property type="match status" value="1"/>
</dbReference>
<name>A0A5M6IIW5_9PROT</name>
<comment type="caution">
    <text evidence="3">The sequence shown here is derived from an EMBL/GenBank/DDBJ whole genome shotgun (WGS) entry which is preliminary data.</text>
</comment>
<evidence type="ECO:0000313" key="3">
    <source>
        <dbReference type="EMBL" id="KAA5608184.1"/>
    </source>
</evidence>
<sequence length="384" mass="39480">MQAATAFTRIEDSAAAGRMLGRDLMDQIGGPADALVVFAGPGHDHPALLHALADTCPARAMLGASSAGEFAEGAQAEGTACALALVWPQARFALGLGRGMAGDPTAAARAIVAGFHGQAPPTHSRTALVLTDALAGHAQLLLEELTLATSGRHQFFGGGAGDNGRFRHTVVFHGTEVVSDAAVALEIVSPKPLGIGVGHGWEPAGPALRVTESEGLRLAGLNGLPAVEAFEAHAGRLGRCFDRQAPRPFFLNNVLGIEAGGFHRLRVPLAIDARGGLLCAAEVPQGSLVHIMRSSAASTVAAAGRAARAALAGLDGYRPGITLFFDCVATRRRLGAGFADELAAVRERIGAPLLGCNTHGQFARADGQFEGFHNCTAVVCILPK</sequence>
<feature type="domain" description="FIST C-domain" evidence="2">
    <location>
        <begin position="226"/>
        <end position="365"/>
    </location>
</feature>
<accession>A0A5M6IIW5</accession>
<dbReference type="InterPro" id="IPR013702">
    <property type="entry name" value="FIST_domain_N"/>
</dbReference>